<dbReference type="Pfam" id="PF08352">
    <property type="entry name" value="oligo_HPY"/>
    <property type="match status" value="1"/>
</dbReference>
<evidence type="ECO:0000313" key="10">
    <source>
        <dbReference type="Proteomes" id="UP000280668"/>
    </source>
</evidence>
<keyword evidence="7" id="KW-0472">Membrane</keyword>
<dbReference type="InterPro" id="IPR003439">
    <property type="entry name" value="ABC_transporter-like_ATP-bd"/>
</dbReference>
<evidence type="ECO:0000256" key="7">
    <source>
        <dbReference type="ARBA" id="ARBA00023136"/>
    </source>
</evidence>
<evidence type="ECO:0000256" key="4">
    <source>
        <dbReference type="ARBA" id="ARBA00022475"/>
    </source>
</evidence>
<dbReference type="PANTHER" id="PTHR43297:SF2">
    <property type="entry name" value="DIPEPTIDE TRANSPORT ATP-BINDING PROTEIN DPPD"/>
    <property type="match status" value="1"/>
</dbReference>
<dbReference type="CDD" id="cd03257">
    <property type="entry name" value="ABC_NikE_OppD_transporters"/>
    <property type="match status" value="1"/>
</dbReference>
<evidence type="ECO:0000256" key="5">
    <source>
        <dbReference type="ARBA" id="ARBA00022741"/>
    </source>
</evidence>
<dbReference type="Gene3D" id="3.40.50.300">
    <property type="entry name" value="P-loop containing nucleotide triphosphate hydrolases"/>
    <property type="match status" value="1"/>
</dbReference>
<dbReference type="PANTHER" id="PTHR43297">
    <property type="entry name" value="OLIGOPEPTIDE TRANSPORT ATP-BINDING PROTEIN APPD"/>
    <property type="match status" value="1"/>
</dbReference>
<protein>
    <submittedName>
        <fullName evidence="9">Oligopeptide transport system ATP-binding protein</fullName>
    </submittedName>
</protein>
<evidence type="ECO:0000256" key="3">
    <source>
        <dbReference type="ARBA" id="ARBA00022448"/>
    </source>
</evidence>
<dbReference type="SUPFAM" id="SSF52540">
    <property type="entry name" value="P-loop containing nucleoside triphosphate hydrolases"/>
    <property type="match status" value="1"/>
</dbReference>
<comment type="caution">
    <text evidence="9">The sequence shown here is derived from an EMBL/GenBank/DDBJ whole genome shotgun (WGS) entry which is preliminary data.</text>
</comment>
<dbReference type="InterPro" id="IPR003593">
    <property type="entry name" value="AAA+_ATPase"/>
</dbReference>
<dbReference type="RefSeq" id="WP_245991071.1">
    <property type="nucleotide sequence ID" value="NZ_RKHK01000001.1"/>
</dbReference>
<keyword evidence="4" id="KW-1003">Cell membrane</keyword>
<dbReference type="GO" id="GO:0005524">
    <property type="term" value="F:ATP binding"/>
    <property type="evidence" value="ECO:0007669"/>
    <property type="project" value="UniProtKB-KW"/>
</dbReference>
<dbReference type="InterPro" id="IPR013563">
    <property type="entry name" value="Oligopep_ABC_C"/>
</dbReference>
<dbReference type="Proteomes" id="UP000280668">
    <property type="component" value="Unassembled WGS sequence"/>
</dbReference>
<evidence type="ECO:0000256" key="6">
    <source>
        <dbReference type="ARBA" id="ARBA00022840"/>
    </source>
</evidence>
<dbReference type="PROSITE" id="PS50893">
    <property type="entry name" value="ABC_TRANSPORTER_2"/>
    <property type="match status" value="1"/>
</dbReference>
<feature type="domain" description="ABC transporter" evidence="8">
    <location>
        <begin position="3"/>
        <end position="254"/>
    </location>
</feature>
<proteinExistence type="inferred from homology"/>
<organism evidence="9 10">
    <name type="scientific">Bogoriella caseilytica</name>
    <dbReference type="NCBI Taxonomy" id="56055"/>
    <lineage>
        <taxon>Bacteria</taxon>
        <taxon>Bacillati</taxon>
        <taxon>Actinomycetota</taxon>
        <taxon>Actinomycetes</taxon>
        <taxon>Micrococcales</taxon>
        <taxon>Bogoriellaceae</taxon>
        <taxon>Bogoriella</taxon>
    </lineage>
</organism>
<dbReference type="NCBIfam" id="TIGR01727">
    <property type="entry name" value="oligo_HPY"/>
    <property type="match status" value="1"/>
</dbReference>
<evidence type="ECO:0000256" key="2">
    <source>
        <dbReference type="ARBA" id="ARBA00005417"/>
    </source>
</evidence>
<dbReference type="FunFam" id="3.40.50.300:FF:000016">
    <property type="entry name" value="Oligopeptide ABC transporter ATP-binding component"/>
    <property type="match status" value="1"/>
</dbReference>
<gene>
    <name evidence="9" type="ORF">EDD31_1673</name>
</gene>
<sequence length="352" mass="38000">MLLEVKNLRTEFRNRSSVVRAVDDVSLEVDAGQTLAVVGESGSGKSVTALSIMGLIKGPVARVAGGEVVFAGQDLLKMSPRAVRALRGTGVAMIFQDPMTSLNPSLTVGRQITESLRLHLGMNRKAARRRAVELLELVGISEPESRLSAYPHQFSGGMRQRVMIAIALACDPRLIVADEITTALDVTIQAQILELLRKLTEELGTAVILITHDLGIVAGMSERVNVMYGGQVVESAATVDLFAQPKMPYSWGLLASIPRLDQERAEKLIPITGAPPDMADPPPGCRYQPRCPFARQICSERIPELLPVGSANGADHLARCWGASDVPEGGWLRDVDWREAQRVGAEGMAGHE</sequence>
<dbReference type="PROSITE" id="PS00211">
    <property type="entry name" value="ABC_TRANSPORTER_1"/>
    <property type="match status" value="1"/>
</dbReference>
<evidence type="ECO:0000313" key="9">
    <source>
        <dbReference type="EMBL" id="ROR73298.1"/>
    </source>
</evidence>
<evidence type="ECO:0000259" key="8">
    <source>
        <dbReference type="PROSITE" id="PS50893"/>
    </source>
</evidence>
<keyword evidence="10" id="KW-1185">Reference proteome</keyword>
<reference evidence="9 10" key="1">
    <citation type="submission" date="2018-11" db="EMBL/GenBank/DDBJ databases">
        <title>Sequencing the genomes of 1000 actinobacteria strains.</title>
        <authorList>
            <person name="Klenk H.-P."/>
        </authorList>
    </citation>
    <scope>NUCLEOTIDE SEQUENCE [LARGE SCALE GENOMIC DNA]</scope>
    <source>
        <strain evidence="9 10">DSM 11294</strain>
    </source>
</reference>
<name>A0A3N2BDH7_9MICO</name>
<dbReference type="Pfam" id="PF00005">
    <property type="entry name" value="ABC_tran"/>
    <property type="match status" value="1"/>
</dbReference>
<dbReference type="AlphaFoldDB" id="A0A3N2BDH7"/>
<dbReference type="GO" id="GO:0015833">
    <property type="term" value="P:peptide transport"/>
    <property type="evidence" value="ECO:0007669"/>
    <property type="project" value="InterPro"/>
</dbReference>
<dbReference type="EMBL" id="RKHK01000001">
    <property type="protein sequence ID" value="ROR73298.1"/>
    <property type="molecule type" value="Genomic_DNA"/>
</dbReference>
<dbReference type="SMART" id="SM00382">
    <property type="entry name" value="AAA"/>
    <property type="match status" value="1"/>
</dbReference>
<comment type="subcellular location">
    <subcellularLocation>
        <location evidence="1">Cell membrane</location>
        <topology evidence="1">Peripheral membrane protein</topology>
    </subcellularLocation>
</comment>
<dbReference type="InterPro" id="IPR017871">
    <property type="entry name" value="ABC_transporter-like_CS"/>
</dbReference>
<keyword evidence="6 9" id="KW-0067">ATP-binding</keyword>
<keyword evidence="5" id="KW-0547">Nucleotide-binding</keyword>
<dbReference type="GO" id="GO:0005886">
    <property type="term" value="C:plasma membrane"/>
    <property type="evidence" value="ECO:0007669"/>
    <property type="project" value="UniProtKB-SubCell"/>
</dbReference>
<accession>A0A3N2BDH7</accession>
<dbReference type="InterPro" id="IPR027417">
    <property type="entry name" value="P-loop_NTPase"/>
</dbReference>
<dbReference type="GO" id="GO:0016887">
    <property type="term" value="F:ATP hydrolysis activity"/>
    <property type="evidence" value="ECO:0007669"/>
    <property type="project" value="InterPro"/>
</dbReference>
<dbReference type="InterPro" id="IPR050388">
    <property type="entry name" value="ABC_Ni/Peptide_Import"/>
</dbReference>
<evidence type="ECO:0000256" key="1">
    <source>
        <dbReference type="ARBA" id="ARBA00004202"/>
    </source>
</evidence>
<keyword evidence="3" id="KW-0813">Transport</keyword>
<comment type="similarity">
    <text evidence="2">Belongs to the ABC transporter superfamily.</text>
</comment>